<dbReference type="OrthoDB" id="429143at2759"/>
<evidence type="ECO:0000313" key="3">
    <source>
        <dbReference type="Proteomes" id="UP000073492"/>
    </source>
</evidence>
<dbReference type="Proteomes" id="UP000073492">
    <property type="component" value="Unassembled WGS sequence"/>
</dbReference>
<dbReference type="STRING" id="113226.A0A139I4V5"/>
<feature type="domain" description="FAD dependent oxidoreductase" evidence="1">
    <location>
        <begin position="60"/>
        <end position="460"/>
    </location>
</feature>
<dbReference type="AlphaFoldDB" id="A0A139I4V5"/>
<reference evidence="2 3" key="1">
    <citation type="submission" date="2015-07" db="EMBL/GenBank/DDBJ databases">
        <title>Comparative genomics of the Sigatoka disease complex on banana suggests a link between parallel evolutionary changes in Pseudocercospora fijiensis and Pseudocercospora eumusae and increased virulence on the banana host.</title>
        <authorList>
            <person name="Chang T.-C."/>
            <person name="Salvucci A."/>
            <person name="Crous P.W."/>
            <person name="Stergiopoulos I."/>
        </authorList>
    </citation>
    <scope>NUCLEOTIDE SEQUENCE [LARGE SCALE GENOMIC DNA]</scope>
    <source>
        <strain evidence="2 3">CBS 116634</strain>
    </source>
</reference>
<dbReference type="Gene3D" id="3.50.50.60">
    <property type="entry name" value="FAD/NAD(P)-binding domain"/>
    <property type="match status" value="1"/>
</dbReference>
<gene>
    <name evidence="2" type="ORF">AC579_3013</name>
</gene>
<dbReference type="GO" id="GO:0005737">
    <property type="term" value="C:cytoplasm"/>
    <property type="evidence" value="ECO:0007669"/>
    <property type="project" value="TreeGrafter"/>
</dbReference>
<dbReference type="InterPro" id="IPR006076">
    <property type="entry name" value="FAD-dep_OxRdtase"/>
</dbReference>
<protein>
    <recommendedName>
        <fullName evidence="1">FAD dependent oxidoreductase domain-containing protein</fullName>
    </recommendedName>
</protein>
<organism evidence="2 3">
    <name type="scientific">Pseudocercospora musae</name>
    <dbReference type="NCBI Taxonomy" id="113226"/>
    <lineage>
        <taxon>Eukaryota</taxon>
        <taxon>Fungi</taxon>
        <taxon>Dikarya</taxon>
        <taxon>Ascomycota</taxon>
        <taxon>Pezizomycotina</taxon>
        <taxon>Dothideomycetes</taxon>
        <taxon>Dothideomycetidae</taxon>
        <taxon>Mycosphaerellales</taxon>
        <taxon>Mycosphaerellaceae</taxon>
        <taxon>Pseudocercospora</taxon>
    </lineage>
</organism>
<dbReference type="Gene3D" id="3.30.9.10">
    <property type="entry name" value="D-Amino Acid Oxidase, subunit A, domain 2"/>
    <property type="match status" value="1"/>
</dbReference>
<dbReference type="InterPro" id="IPR036188">
    <property type="entry name" value="FAD/NAD-bd_sf"/>
</dbReference>
<dbReference type="Pfam" id="PF01266">
    <property type="entry name" value="DAO"/>
    <property type="match status" value="1"/>
</dbReference>
<dbReference type="SUPFAM" id="SSF51905">
    <property type="entry name" value="FAD/NAD(P)-binding domain"/>
    <property type="match status" value="1"/>
</dbReference>
<name>A0A139I4V5_9PEZI</name>
<keyword evidence="3" id="KW-1185">Reference proteome</keyword>
<dbReference type="PANTHER" id="PTHR13847:SF213">
    <property type="entry name" value="DEPENDENT OXIDOREDUCTASE, PUTATIVE-RELATED"/>
    <property type="match status" value="1"/>
</dbReference>
<dbReference type="EMBL" id="LFZO01000317">
    <property type="protein sequence ID" value="KXT09659.1"/>
    <property type="molecule type" value="Genomic_DNA"/>
</dbReference>
<comment type="caution">
    <text evidence="2">The sequence shown here is derived from an EMBL/GenBank/DDBJ whole genome shotgun (WGS) entry which is preliminary data.</text>
</comment>
<evidence type="ECO:0000313" key="2">
    <source>
        <dbReference type="EMBL" id="KXT09659.1"/>
    </source>
</evidence>
<dbReference type="PANTHER" id="PTHR13847">
    <property type="entry name" value="SARCOSINE DEHYDROGENASE-RELATED"/>
    <property type="match status" value="1"/>
</dbReference>
<evidence type="ECO:0000259" key="1">
    <source>
        <dbReference type="Pfam" id="PF01266"/>
    </source>
</evidence>
<sequence>MTSMRAEPASAPAAVIKQLVIDAQQDPLLPRPNPTQAFWQLPPAPISQTRSAQLPARTTYAIIGSGVTGCSVAKNLLENLPADSKETVTMLEARTLTSGATGRNGGHLLSPLPEEFLQVEKYLGRDETAKISRFAVRTLESMYALADEDESLSKAAEARRVTTITGYYDRDTFEAAKESQKRYEESLPEFKGDHRVYTAEDALKEFSMKDTVGVITNNAGAFWPYRLVTGLYSRMLKQYQDRFSIETETPVTKIEYEPAEEAAYPYTVTTTRGSIRASKVIHCTNGWAGHLLPNLRGKIFPVRGTMSTQAAGPEFPHEGDKKSWATVGRPTYDSTDDTFSYGLYYITQNEKTGDLFIGGEKQKALELLTANDTEVSTASKDTLVNILPKIFAKGWPSCQKPEIKSVWSGVLGFTPDHLPWVGRVPSSVSARRGHDEYIAAGFNGYGMPLCWGSGEAVAKMILGKQDEVRERLPVSFEMTSKRLNSPYSTPEAGILNLIGQEPDWTTTARLSVQSMVGTAYSMLFG</sequence>
<accession>A0A139I4V5</accession>
<proteinExistence type="predicted"/>